<evidence type="ECO:0000313" key="1">
    <source>
        <dbReference type="EMBL" id="MFL0194231.1"/>
    </source>
</evidence>
<organism evidence="1 2">
    <name type="scientific">Candidatus Clostridium eludens</name>
    <dbReference type="NCBI Taxonomy" id="3381663"/>
    <lineage>
        <taxon>Bacteria</taxon>
        <taxon>Bacillati</taxon>
        <taxon>Bacillota</taxon>
        <taxon>Clostridia</taxon>
        <taxon>Eubacteriales</taxon>
        <taxon>Clostridiaceae</taxon>
        <taxon>Clostridium</taxon>
    </lineage>
</organism>
<reference evidence="1 2" key="1">
    <citation type="submission" date="2024-11" db="EMBL/GenBank/DDBJ databases">
        <authorList>
            <person name="Heng Y.C."/>
            <person name="Lim A.C.H."/>
            <person name="Lee J.K.Y."/>
            <person name="Kittelmann S."/>
        </authorList>
    </citation>
    <scope>NUCLEOTIDE SEQUENCE [LARGE SCALE GENOMIC DNA]</scope>
    <source>
        <strain evidence="1 2">WILCCON 0269</strain>
    </source>
</reference>
<accession>A0ABW8SEQ8</accession>
<dbReference type="Proteomes" id="UP001623660">
    <property type="component" value="Unassembled WGS sequence"/>
</dbReference>
<sequence>MKKHEMALNKAKKEFNVKIWGMYEASDAKSFIEEFKKIVSTIQTADYILCFDSQELKVSTRDMVPMLESCFKMYKDLNFKKVIMKAGNNATLKMQLTRIGRNVGLNVEVI</sequence>
<protein>
    <recommendedName>
        <fullName evidence="3">STAS domain-containing protein</fullName>
    </recommendedName>
</protein>
<comment type="caution">
    <text evidence="1">The sequence shown here is derived from an EMBL/GenBank/DDBJ whole genome shotgun (WGS) entry which is preliminary data.</text>
</comment>
<dbReference type="RefSeq" id="WP_406790344.1">
    <property type="nucleotide sequence ID" value="NZ_JBJHZX010000001.1"/>
</dbReference>
<dbReference type="EMBL" id="JBJHZX010000001">
    <property type="protein sequence ID" value="MFL0194231.1"/>
    <property type="molecule type" value="Genomic_DNA"/>
</dbReference>
<evidence type="ECO:0000313" key="2">
    <source>
        <dbReference type="Proteomes" id="UP001623660"/>
    </source>
</evidence>
<evidence type="ECO:0008006" key="3">
    <source>
        <dbReference type="Google" id="ProtNLM"/>
    </source>
</evidence>
<keyword evidence="2" id="KW-1185">Reference proteome</keyword>
<name>A0ABW8SEQ8_9CLOT</name>
<proteinExistence type="predicted"/>
<gene>
    <name evidence="1" type="ORF">ACJDU8_01370</name>
</gene>